<name>A0A0R1V9U9_9LACO</name>
<dbReference type="STRING" id="1423801.FD50_GL000082"/>
<dbReference type="OrthoDB" id="10008395at2"/>
<dbReference type="EMBL" id="AZFQ01000023">
    <property type="protein sequence ID" value="KRL99762.1"/>
    <property type="molecule type" value="Genomic_DNA"/>
</dbReference>
<dbReference type="PATRIC" id="fig|1423801.4.peg.83"/>
<reference evidence="1 2" key="1">
    <citation type="journal article" date="2015" name="Genome Announc.">
        <title>Expanding the biotechnology potential of lactobacilli through comparative genomics of 213 strains and associated genera.</title>
        <authorList>
            <person name="Sun Z."/>
            <person name="Harris H.M."/>
            <person name="McCann A."/>
            <person name="Guo C."/>
            <person name="Argimon S."/>
            <person name="Zhang W."/>
            <person name="Yang X."/>
            <person name="Jeffery I.B."/>
            <person name="Cooney J.C."/>
            <person name="Kagawa T.F."/>
            <person name="Liu W."/>
            <person name="Song Y."/>
            <person name="Salvetti E."/>
            <person name="Wrobel A."/>
            <person name="Rasinkangas P."/>
            <person name="Parkhill J."/>
            <person name="Rea M.C."/>
            <person name="O'Sullivan O."/>
            <person name="Ritari J."/>
            <person name="Douillard F.P."/>
            <person name="Paul Ross R."/>
            <person name="Yang R."/>
            <person name="Briner A.E."/>
            <person name="Felis G.E."/>
            <person name="de Vos W.M."/>
            <person name="Barrangou R."/>
            <person name="Klaenhammer T.R."/>
            <person name="Caufield P.W."/>
            <person name="Cui Y."/>
            <person name="Zhang H."/>
            <person name="O'Toole P.W."/>
        </authorList>
    </citation>
    <scope>NUCLEOTIDE SEQUENCE [LARGE SCALE GENOMIC DNA]</scope>
    <source>
        <strain evidence="1 2">DSM 16230</strain>
    </source>
</reference>
<organism evidence="1 2">
    <name type="scientific">Liquorilactobacillus satsumensis DSM 16230 = JCM 12392</name>
    <dbReference type="NCBI Taxonomy" id="1423801"/>
    <lineage>
        <taxon>Bacteria</taxon>
        <taxon>Bacillati</taxon>
        <taxon>Bacillota</taxon>
        <taxon>Bacilli</taxon>
        <taxon>Lactobacillales</taxon>
        <taxon>Lactobacillaceae</taxon>
        <taxon>Liquorilactobacillus</taxon>
    </lineage>
</organism>
<dbReference type="AlphaFoldDB" id="A0A0R1V9U9"/>
<evidence type="ECO:0000313" key="2">
    <source>
        <dbReference type="Proteomes" id="UP000051166"/>
    </source>
</evidence>
<dbReference type="GeneID" id="98307550"/>
<comment type="caution">
    <text evidence="1">The sequence shown here is derived from an EMBL/GenBank/DDBJ whole genome shotgun (WGS) entry which is preliminary data.</text>
</comment>
<keyword evidence="2" id="KW-1185">Reference proteome</keyword>
<gene>
    <name evidence="1" type="ORF">FD50_GL000082</name>
</gene>
<accession>A0A0R1V9U9</accession>
<evidence type="ECO:0000313" key="1">
    <source>
        <dbReference type="EMBL" id="KRL99762.1"/>
    </source>
</evidence>
<proteinExistence type="predicted"/>
<protein>
    <submittedName>
        <fullName evidence="1">Uncharacterized protein</fullName>
    </submittedName>
</protein>
<dbReference type="RefSeq" id="WP_054756598.1">
    <property type="nucleotide sequence ID" value="NZ_AZFQ01000023.1"/>
</dbReference>
<dbReference type="Proteomes" id="UP000051166">
    <property type="component" value="Unassembled WGS sequence"/>
</dbReference>
<sequence length="166" mass="20021">MIDIESTRQKYRQGYWNNWNIRNTLKRRWYFFDHHFLELEGYERKDAIEFYIRLSYLTDEERNVLKDAFYTKEGSNKTTDQIRSILKKMSIHKNKMPNSDTELQVFNELFEGSEDRLAKLDDIQLGVLKRLCYGESFFEEALATTEKMTINEYRAVLKSIFVTLIE</sequence>